<dbReference type="InterPro" id="IPR000843">
    <property type="entry name" value="HTH_LacI"/>
</dbReference>
<evidence type="ECO:0000256" key="1">
    <source>
        <dbReference type="ARBA" id="ARBA00023015"/>
    </source>
</evidence>
<comment type="caution">
    <text evidence="6">The sequence shown here is derived from an EMBL/GenBank/DDBJ whole genome shotgun (WGS) entry which is preliminary data.</text>
</comment>
<evidence type="ECO:0000256" key="4">
    <source>
        <dbReference type="SAM" id="MobiDB-lite"/>
    </source>
</evidence>
<feature type="region of interest" description="Disordered" evidence="4">
    <location>
        <begin position="307"/>
        <end position="329"/>
    </location>
</feature>
<dbReference type="CDD" id="cd06267">
    <property type="entry name" value="PBP1_LacI_sugar_binding-like"/>
    <property type="match status" value="1"/>
</dbReference>
<feature type="compositionally biased region" description="Basic and acidic residues" evidence="4">
    <location>
        <begin position="316"/>
        <end position="329"/>
    </location>
</feature>
<dbReference type="PANTHER" id="PTHR30146">
    <property type="entry name" value="LACI-RELATED TRANSCRIPTIONAL REPRESSOR"/>
    <property type="match status" value="1"/>
</dbReference>
<dbReference type="SMART" id="SM00354">
    <property type="entry name" value="HTH_LACI"/>
    <property type="match status" value="1"/>
</dbReference>
<accession>A0ABN3HQI1</accession>
<dbReference type="SUPFAM" id="SSF53822">
    <property type="entry name" value="Periplasmic binding protein-like I"/>
    <property type="match status" value="1"/>
</dbReference>
<dbReference type="Pfam" id="PF13377">
    <property type="entry name" value="Peripla_BP_3"/>
    <property type="match status" value="1"/>
</dbReference>
<evidence type="ECO:0000256" key="2">
    <source>
        <dbReference type="ARBA" id="ARBA00023125"/>
    </source>
</evidence>
<proteinExistence type="predicted"/>
<dbReference type="InterPro" id="IPR028082">
    <property type="entry name" value="Peripla_BP_I"/>
</dbReference>
<dbReference type="EMBL" id="BAAARV010000097">
    <property type="protein sequence ID" value="GAA2385445.1"/>
    <property type="molecule type" value="Genomic_DNA"/>
</dbReference>
<dbReference type="Gene3D" id="3.40.50.2300">
    <property type="match status" value="2"/>
</dbReference>
<dbReference type="InterPro" id="IPR046335">
    <property type="entry name" value="LacI/GalR-like_sensor"/>
</dbReference>
<gene>
    <name evidence="6" type="ORF">GCM10010170_095390</name>
</gene>
<protein>
    <submittedName>
        <fullName evidence="6">LacI family DNA-binding transcriptional regulator</fullName>
    </submittedName>
</protein>
<evidence type="ECO:0000259" key="5">
    <source>
        <dbReference type="PROSITE" id="PS50932"/>
    </source>
</evidence>
<dbReference type="CDD" id="cd01392">
    <property type="entry name" value="HTH_LacI"/>
    <property type="match status" value="1"/>
</dbReference>
<dbReference type="GO" id="GO:0003677">
    <property type="term" value="F:DNA binding"/>
    <property type="evidence" value="ECO:0007669"/>
    <property type="project" value="UniProtKB-KW"/>
</dbReference>
<dbReference type="InterPro" id="IPR010982">
    <property type="entry name" value="Lambda_DNA-bd_dom_sf"/>
</dbReference>
<keyword evidence="7" id="KW-1185">Reference proteome</keyword>
<evidence type="ECO:0000313" key="6">
    <source>
        <dbReference type="EMBL" id="GAA2385445.1"/>
    </source>
</evidence>
<dbReference type="PROSITE" id="PS50932">
    <property type="entry name" value="HTH_LACI_2"/>
    <property type="match status" value="1"/>
</dbReference>
<reference evidence="6 7" key="1">
    <citation type="journal article" date="2019" name="Int. J. Syst. Evol. Microbiol.">
        <title>The Global Catalogue of Microorganisms (GCM) 10K type strain sequencing project: providing services to taxonomists for standard genome sequencing and annotation.</title>
        <authorList>
            <consortium name="The Broad Institute Genomics Platform"/>
            <consortium name="The Broad Institute Genome Sequencing Center for Infectious Disease"/>
            <person name="Wu L."/>
            <person name="Ma J."/>
        </authorList>
    </citation>
    <scope>NUCLEOTIDE SEQUENCE [LARGE SCALE GENOMIC DNA]</scope>
    <source>
        <strain evidence="6 7">JCM 3272</strain>
    </source>
</reference>
<dbReference type="PANTHER" id="PTHR30146:SF109">
    <property type="entry name" value="HTH-TYPE TRANSCRIPTIONAL REGULATOR GALS"/>
    <property type="match status" value="1"/>
</dbReference>
<dbReference type="SUPFAM" id="SSF47413">
    <property type="entry name" value="lambda repressor-like DNA-binding domains"/>
    <property type="match status" value="1"/>
</dbReference>
<keyword evidence="2 6" id="KW-0238">DNA-binding</keyword>
<feature type="domain" description="HTH lacI-type" evidence="5">
    <location>
        <begin position="1"/>
        <end position="41"/>
    </location>
</feature>
<evidence type="ECO:0000313" key="7">
    <source>
        <dbReference type="Proteomes" id="UP001501444"/>
    </source>
</evidence>
<name>A0ABN3HQI1_9ACTN</name>
<dbReference type="Proteomes" id="UP001501444">
    <property type="component" value="Unassembled WGS sequence"/>
</dbReference>
<keyword evidence="3" id="KW-0804">Transcription</keyword>
<evidence type="ECO:0000256" key="3">
    <source>
        <dbReference type="ARBA" id="ARBA00023163"/>
    </source>
</evidence>
<dbReference type="Gene3D" id="1.10.260.40">
    <property type="entry name" value="lambda repressor-like DNA-binding domains"/>
    <property type="match status" value="1"/>
</dbReference>
<keyword evidence="1" id="KW-0805">Transcription regulation</keyword>
<organism evidence="6 7">
    <name type="scientific">Dactylosporangium salmoneum</name>
    <dbReference type="NCBI Taxonomy" id="53361"/>
    <lineage>
        <taxon>Bacteria</taxon>
        <taxon>Bacillati</taxon>
        <taxon>Actinomycetota</taxon>
        <taxon>Actinomycetes</taxon>
        <taxon>Micromonosporales</taxon>
        <taxon>Micromonosporaceae</taxon>
        <taxon>Dactylosporangium</taxon>
    </lineage>
</organism>
<sequence>MSRIVNGDPTLRVRPETRASVEAAIDMLNYTPHPSARALRNARTGLLGFALNDVNDPIYAEMVERAQVEAAQQNFSLILLNTAELAQRGEAFREIVLGRRVDGLLIQSGLGSWEDAVQEIARAVPSVVFGADSLPGTRTMRLDDARAAQIATRHLIDAGHTSIAYVGAPGTSSERRFSAYRAALVDAGLPWLPAIDGGWTADESHEATVRFLGSGAQVTAIVAVTTTAALGAHSGIVAAGRRIPDDVALVSINDAWFARHLNPPLTAVWLPLGDLGALAVHEVIEQITEPRDGETVLTEPAPRLVVRGSTKTLATGRKDDDPGGQASDR</sequence>